<sequence>MTPADYRIESSHPIASPWLPASGAQQHFVADRGLAVAMAAKSTTRPGKEIRVVHVPTGEVVFRKTSPARSEWSDEV</sequence>
<evidence type="ECO:0000313" key="1">
    <source>
        <dbReference type="EMBL" id="TFZ06461.1"/>
    </source>
</evidence>
<organism evidence="1 2">
    <name type="scientific">Ramlibacter henchirensis</name>
    <dbReference type="NCBI Taxonomy" id="204072"/>
    <lineage>
        <taxon>Bacteria</taxon>
        <taxon>Pseudomonadati</taxon>
        <taxon>Pseudomonadota</taxon>
        <taxon>Betaproteobacteria</taxon>
        <taxon>Burkholderiales</taxon>
        <taxon>Comamonadaceae</taxon>
        <taxon>Ramlibacter</taxon>
    </lineage>
</organism>
<protein>
    <submittedName>
        <fullName evidence="1">Uncharacterized protein</fullName>
    </submittedName>
</protein>
<comment type="caution">
    <text evidence="1">The sequence shown here is derived from an EMBL/GenBank/DDBJ whole genome shotgun (WGS) entry which is preliminary data.</text>
</comment>
<dbReference type="AlphaFoldDB" id="A0A4Z0C596"/>
<evidence type="ECO:0000313" key="2">
    <source>
        <dbReference type="Proteomes" id="UP000298180"/>
    </source>
</evidence>
<dbReference type="RefSeq" id="WP_135262548.1">
    <property type="nucleotide sequence ID" value="NZ_SMLM01000001.1"/>
</dbReference>
<gene>
    <name evidence="1" type="ORF">EZ313_07445</name>
</gene>
<dbReference type="OrthoDB" id="8908994at2"/>
<keyword evidence="2" id="KW-1185">Reference proteome</keyword>
<name>A0A4Z0C596_9BURK</name>
<accession>A0A4Z0C596</accession>
<proteinExistence type="predicted"/>
<reference evidence="1 2" key="1">
    <citation type="submission" date="2019-03" db="EMBL/GenBank/DDBJ databases">
        <title>Ramlibacter henchirensis DSM 14656, whole genome shotgun sequence.</title>
        <authorList>
            <person name="Zhang X."/>
            <person name="Feng G."/>
            <person name="Zhu H."/>
        </authorList>
    </citation>
    <scope>NUCLEOTIDE SEQUENCE [LARGE SCALE GENOMIC DNA]</scope>
    <source>
        <strain evidence="1 2">DSM 14656</strain>
    </source>
</reference>
<dbReference type="Proteomes" id="UP000298180">
    <property type="component" value="Unassembled WGS sequence"/>
</dbReference>
<dbReference type="EMBL" id="SMLM01000001">
    <property type="protein sequence ID" value="TFZ06461.1"/>
    <property type="molecule type" value="Genomic_DNA"/>
</dbReference>